<dbReference type="GO" id="GO:0016787">
    <property type="term" value="F:hydrolase activity"/>
    <property type="evidence" value="ECO:0007669"/>
    <property type="project" value="UniProtKB-KW"/>
</dbReference>
<keyword evidence="2" id="KW-1185">Reference proteome</keyword>
<dbReference type="EMBL" id="JBHTLK010000336">
    <property type="protein sequence ID" value="MFD1152180.1"/>
    <property type="molecule type" value="Genomic_DNA"/>
</dbReference>
<dbReference type="Proteomes" id="UP001597168">
    <property type="component" value="Unassembled WGS sequence"/>
</dbReference>
<feature type="non-terminal residue" evidence="1">
    <location>
        <position position="1"/>
    </location>
</feature>
<evidence type="ECO:0000313" key="1">
    <source>
        <dbReference type="EMBL" id="MFD1152180.1"/>
    </source>
</evidence>
<accession>A0ABW3R5F5</accession>
<sequence length="296" mass="30280">RPDDRRRLDASLRQSAAVVPAADAPRTVPLTLDVLAQAPGAVPVEVTADVPDDWSVAPVPPMVVKSHGLPTQRSVDVVVTVPAGTPIGNYPVRVTAEGPNTVVREAVIEVREAATCAVAGEQCAVDLTRELNHDGTATVAASGQGDFDGQGWSYDAALLPAAGPVTWGGVTYQAPDATGTAANFVEARGQAMLLPAGEHGALKLVAASHNGPVTASVTVRYADGSTAEAPVTVGDWAGSGGTVVLDMPHRIKAGQGVDGPPVRLFGLSVPLDPAKAVHSVTLPDDPRVEVYAITLV</sequence>
<proteinExistence type="predicted"/>
<reference evidence="2" key="1">
    <citation type="journal article" date="2019" name="Int. J. Syst. Evol. Microbiol.">
        <title>The Global Catalogue of Microorganisms (GCM) 10K type strain sequencing project: providing services to taxonomists for standard genome sequencing and annotation.</title>
        <authorList>
            <consortium name="The Broad Institute Genomics Platform"/>
            <consortium name="The Broad Institute Genome Sequencing Center for Infectious Disease"/>
            <person name="Wu L."/>
            <person name="Ma J."/>
        </authorList>
    </citation>
    <scope>NUCLEOTIDE SEQUENCE [LARGE SCALE GENOMIC DNA]</scope>
    <source>
        <strain evidence="2">CCUG 60214</strain>
    </source>
</reference>
<comment type="caution">
    <text evidence="1">The sequence shown here is derived from an EMBL/GenBank/DDBJ whole genome shotgun (WGS) entry which is preliminary data.</text>
</comment>
<keyword evidence="1" id="KW-0378">Hydrolase</keyword>
<protein>
    <submittedName>
        <fullName evidence="1">Glycoside hydrolase family 92 protein</fullName>
    </submittedName>
</protein>
<organism evidence="1 2">
    <name type="scientific">Saccharothrix hoggarensis</name>
    <dbReference type="NCBI Taxonomy" id="913853"/>
    <lineage>
        <taxon>Bacteria</taxon>
        <taxon>Bacillati</taxon>
        <taxon>Actinomycetota</taxon>
        <taxon>Actinomycetes</taxon>
        <taxon>Pseudonocardiales</taxon>
        <taxon>Pseudonocardiaceae</taxon>
        <taxon>Saccharothrix</taxon>
    </lineage>
</organism>
<evidence type="ECO:0000313" key="2">
    <source>
        <dbReference type="Proteomes" id="UP001597168"/>
    </source>
</evidence>
<gene>
    <name evidence="1" type="ORF">ACFQ3T_34035</name>
</gene>
<name>A0ABW3R5F5_9PSEU</name>